<dbReference type="AlphaFoldDB" id="A0A9D4ZM35"/>
<protein>
    <submittedName>
        <fullName evidence="1">Uncharacterized protein</fullName>
    </submittedName>
</protein>
<evidence type="ECO:0000313" key="1">
    <source>
        <dbReference type="EMBL" id="KAI5078817.1"/>
    </source>
</evidence>
<comment type="caution">
    <text evidence="1">The sequence shown here is derived from an EMBL/GenBank/DDBJ whole genome shotgun (WGS) entry which is preliminary data.</text>
</comment>
<sequence length="81" mass="9066">MVTTYERAPTHEIRTFGATLPWAKSAVLVSTPRCSIYRTHAMESLVHSSLSPLPHRRLALQNSFLRHSAMACALPSYSLLQ</sequence>
<accession>A0A9D4ZM35</accession>
<evidence type="ECO:0000313" key="2">
    <source>
        <dbReference type="Proteomes" id="UP000886520"/>
    </source>
</evidence>
<dbReference type="EMBL" id="JABFUD020000006">
    <property type="protein sequence ID" value="KAI5078817.1"/>
    <property type="molecule type" value="Genomic_DNA"/>
</dbReference>
<name>A0A9D4ZM35_ADICA</name>
<gene>
    <name evidence="1" type="ORF">GOP47_0006488</name>
</gene>
<dbReference type="Proteomes" id="UP000886520">
    <property type="component" value="Chromosome 6"/>
</dbReference>
<reference evidence="1" key="1">
    <citation type="submission" date="2021-01" db="EMBL/GenBank/DDBJ databases">
        <title>Adiantum capillus-veneris genome.</title>
        <authorList>
            <person name="Fang Y."/>
            <person name="Liao Q."/>
        </authorList>
    </citation>
    <scope>NUCLEOTIDE SEQUENCE</scope>
    <source>
        <strain evidence="1">H3</strain>
        <tissue evidence="1">Leaf</tissue>
    </source>
</reference>
<organism evidence="1 2">
    <name type="scientific">Adiantum capillus-veneris</name>
    <name type="common">Maidenhair fern</name>
    <dbReference type="NCBI Taxonomy" id="13818"/>
    <lineage>
        <taxon>Eukaryota</taxon>
        <taxon>Viridiplantae</taxon>
        <taxon>Streptophyta</taxon>
        <taxon>Embryophyta</taxon>
        <taxon>Tracheophyta</taxon>
        <taxon>Polypodiopsida</taxon>
        <taxon>Polypodiidae</taxon>
        <taxon>Polypodiales</taxon>
        <taxon>Pteridineae</taxon>
        <taxon>Pteridaceae</taxon>
        <taxon>Vittarioideae</taxon>
        <taxon>Adiantum</taxon>
    </lineage>
</organism>
<proteinExistence type="predicted"/>
<keyword evidence="2" id="KW-1185">Reference proteome</keyword>